<dbReference type="Proteomes" id="UP000257109">
    <property type="component" value="Unassembled WGS sequence"/>
</dbReference>
<proteinExistence type="predicted"/>
<reference evidence="2" key="1">
    <citation type="submission" date="2018-05" db="EMBL/GenBank/DDBJ databases">
        <title>Draft genome of Mucuna pruriens seed.</title>
        <authorList>
            <person name="Nnadi N.E."/>
            <person name="Vos R."/>
            <person name="Hasami M.H."/>
            <person name="Devisetty U.K."/>
            <person name="Aguiy J.C."/>
        </authorList>
    </citation>
    <scope>NUCLEOTIDE SEQUENCE [LARGE SCALE GENOMIC DNA]</scope>
    <source>
        <strain evidence="2">JCA_2017</strain>
    </source>
</reference>
<evidence type="ECO:0000313" key="3">
    <source>
        <dbReference type="Proteomes" id="UP000257109"/>
    </source>
</evidence>
<feature type="non-terminal residue" evidence="2">
    <location>
        <position position="1"/>
    </location>
</feature>
<dbReference type="InterPro" id="IPR025724">
    <property type="entry name" value="GAG-pre-integrase_dom"/>
</dbReference>
<sequence>MTRERSMFLNLKPHEGLIEFIVSFDKDSYIVRRSDNTTIFVAKRNNNLYKINFENLNKQKITCLVSKEDELWIWHKKLGHINLKHTSKLYIKDLVKGLPKIPIRMLSLGGKKYGFVTIDDYSS</sequence>
<protein>
    <recommendedName>
        <fullName evidence="1">GAG-pre-integrase domain-containing protein</fullName>
    </recommendedName>
</protein>
<dbReference type="AlphaFoldDB" id="A0A371G4X0"/>
<feature type="domain" description="GAG-pre-integrase" evidence="1">
    <location>
        <begin position="47"/>
        <end position="101"/>
    </location>
</feature>
<evidence type="ECO:0000259" key="1">
    <source>
        <dbReference type="Pfam" id="PF13976"/>
    </source>
</evidence>
<keyword evidence="3" id="KW-1185">Reference proteome</keyword>
<accession>A0A371G4X0</accession>
<dbReference type="OrthoDB" id="1932348at2759"/>
<name>A0A371G4X0_MUCPR</name>
<comment type="caution">
    <text evidence="2">The sequence shown here is derived from an EMBL/GenBank/DDBJ whole genome shotgun (WGS) entry which is preliminary data.</text>
</comment>
<organism evidence="2 3">
    <name type="scientific">Mucuna pruriens</name>
    <name type="common">Velvet bean</name>
    <name type="synonym">Dolichos pruriens</name>
    <dbReference type="NCBI Taxonomy" id="157652"/>
    <lineage>
        <taxon>Eukaryota</taxon>
        <taxon>Viridiplantae</taxon>
        <taxon>Streptophyta</taxon>
        <taxon>Embryophyta</taxon>
        <taxon>Tracheophyta</taxon>
        <taxon>Spermatophyta</taxon>
        <taxon>Magnoliopsida</taxon>
        <taxon>eudicotyledons</taxon>
        <taxon>Gunneridae</taxon>
        <taxon>Pentapetalae</taxon>
        <taxon>rosids</taxon>
        <taxon>fabids</taxon>
        <taxon>Fabales</taxon>
        <taxon>Fabaceae</taxon>
        <taxon>Papilionoideae</taxon>
        <taxon>50 kb inversion clade</taxon>
        <taxon>NPAAA clade</taxon>
        <taxon>indigoferoid/millettioid clade</taxon>
        <taxon>Phaseoleae</taxon>
        <taxon>Mucuna</taxon>
    </lineage>
</organism>
<dbReference type="Pfam" id="PF13976">
    <property type="entry name" value="gag_pre-integrs"/>
    <property type="match status" value="1"/>
</dbReference>
<gene>
    <name evidence="2" type="ORF">CR513_33440</name>
</gene>
<evidence type="ECO:0000313" key="2">
    <source>
        <dbReference type="EMBL" id="RDX85383.1"/>
    </source>
</evidence>
<dbReference type="EMBL" id="QJKJ01006809">
    <property type="protein sequence ID" value="RDX85383.1"/>
    <property type="molecule type" value="Genomic_DNA"/>
</dbReference>